<dbReference type="PRINTS" id="PR00355">
    <property type="entry name" value="ADRENODOXIN"/>
</dbReference>
<dbReference type="Pfam" id="PF00111">
    <property type="entry name" value="Fer2"/>
    <property type="match status" value="1"/>
</dbReference>
<keyword evidence="5" id="KW-0411">Iron-sulfur</keyword>
<dbReference type="InterPro" id="IPR012675">
    <property type="entry name" value="Beta-grasp_dom_sf"/>
</dbReference>
<dbReference type="Proteomes" id="UP000034786">
    <property type="component" value="Unassembled WGS sequence"/>
</dbReference>
<dbReference type="SUPFAM" id="SSF54292">
    <property type="entry name" value="2Fe-2S ferredoxin-like"/>
    <property type="match status" value="1"/>
</dbReference>
<dbReference type="PANTHER" id="PTHR23426:SF65">
    <property type="entry name" value="FERREDOXIN-2, MITOCHONDRIAL"/>
    <property type="match status" value="1"/>
</dbReference>
<keyword evidence="2" id="KW-0001">2Fe-2S</keyword>
<dbReference type="EMBL" id="JYJH01000050">
    <property type="protein sequence ID" value="KJK34334.1"/>
    <property type="molecule type" value="Genomic_DNA"/>
</dbReference>
<comment type="similarity">
    <text evidence="1">Belongs to the adrenodoxin/putidaredoxin family.</text>
</comment>
<proteinExistence type="inferred from homology"/>
<dbReference type="Gene3D" id="3.10.20.30">
    <property type="match status" value="1"/>
</dbReference>
<dbReference type="CDD" id="cd00207">
    <property type="entry name" value="fer2"/>
    <property type="match status" value="1"/>
</dbReference>
<comment type="caution">
    <text evidence="8">The sequence shown here is derived from an EMBL/GenBank/DDBJ whole genome shotgun (WGS) entry which is preliminary data.</text>
</comment>
<evidence type="ECO:0000256" key="3">
    <source>
        <dbReference type="ARBA" id="ARBA00022723"/>
    </source>
</evidence>
<gene>
    <name evidence="8" type="ORF">UK15_36420</name>
</gene>
<dbReference type="InterPro" id="IPR001055">
    <property type="entry name" value="Adrenodoxin-like"/>
</dbReference>
<evidence type="ECO:0000256" key="5">
    <source>
        <dbReference type="ARBA" id="ARBA00023014"/>
    </source>
</evidence>
<sequence>MPTVIFRSPDGTERKVTAESGTVLMQAAVSNGVEGIVAECGGNASCATCHVYVAEDRSELVGPPGDVEDEMLDFTAAERRPTSRLSCQIQLSDALDGLVVHVPEEQV</sequence>
<dbReference type="GO" id="GO:0051537">
    <property type="term" value="F:2 iron, 2 sulfur cluster binding"/>
    <property type="evidence" value="ECO:0007669"/>
    <property type="project" value="UniProtKB-KW"/>
</dbReference>
<reference evidence="9" key="1">
    <citation type="submission" date="2015-02" db="EMBL/GenBank/DDBJ databases">
        <authorList>
            <person name="Ju K.-S."/>
            <person name="Doroghazi J.R."/>
            <person name="Metcalf W."/>
        </authorList>
    </citation>
    <scope>NUCLEOTIDE SEQUENCE [LARGE SCALE GENOMIC DNA]</scope>
    <source>
        <strain evidence="9">NRRL B-16380</strain>
    </source>
</reference>
<dbReference type="InterPro" id="IPR001041">
    <property type="entry name" value="2Fe-2S_ferredoxin-type"/>
</dbReference>
<evidence type="ECO:0000256" key="6">
    <source>
        <dbReference type="ARBA" id="ARBA00034078"/>
    </source>
</evidence>
<evidence type="ECO:0000256" key="2">
    <source>
        <dbReference type="ARBA" id="ARBA00022714"/>
    </source>
</evidence>
<accession>A0A0M2GFV9</accession>
<dbReference type="GO" id="GO:0005829">
    <property type="term" value="C:cytosol"/>
    <property type="evidence" value="ECO:0007669"/>
    <property type="project" value="TreeGrafter"/>
</dbReference>
<comment type="cofactor">
    <cofactor evidence="6">
        <name>[2Fe-2S] cluster</name>
        <dbReference type="ChEBI" id="CHEBI:190135"/>
    </cofactor>
</comment>
<evidence type="ECO:0000313" key="8">
    <source>
        <dbReference type="EMBL" id="KJK34334.1"/>
    </source>
</evidence>
<evidence type="ECO:0000256" key="1">
    <source>
        <dbReference type="ARBA" id="ARBA00010914"/>
    </source>
</evidence>
<dbReference type="PATRIC" id="fig|284040.3.peg.6512"/>
<evidence type="ECO:0000256" key="4">
    <source>
        <dbReference type="ARBA" id="ARBA00023004"/>
    </source>
</evidence>
<dbReference type="RefSeq" id="WP_031135482.1">
    <property type="nucleotide sequence ID" value="NZ_JYJH01000050.1"/>
</dbReference>
<dbReference type="PANTHER" id="PTHR23426">
    <property type="entry name" value="FERREDOXIN/ADRENODOXIN"/>
    <property type="match status" value="1"/>
</dbReference>
<keyword evidence="3" id="KW-0479">Metal-binding</keyword>
<dbReference type="GO" id="GO:0046872">
    <property type="term" value="F:metal ion binding"/>
    <property type="evidence" value="ECO:0007669"/>
    <property type="project" value="UniProtKB-KW"/>
</dbReference>
<evidence type="ECO:0000259" key="7">
    <source>
        <dbReference type="PROSITE" id="PS51085"/>
    </source>
</evidence>
<dbReference type="AlphaFoldDB" id="A0A0M2GFV9"/>
<keyword evidence="9" id="KW-1185">Reference proteome</keyword>
<dbReference type="InterPro" id="IPR036010">
    <property type="entry name" value="2Fe-2S_ferredoxin-like_sf"/>
</dbReference>
<dbReference type="STRING" id="284040.UK15_36420"/>
<dbReference type="GO" id="GO:0009055">
    <property type="term" value="F:electron transfer activity"/>
    <property type="evidence" value="ECO:0007669"/>
    <property type="project" value="TreeGrafter"/>
</dbReference>
<feature type="domain" description="2Fe-2S ferredoxin-type" evidence="7">
    <location>
        <begin position="2"/>
        <end position="106"/>
    </location>
</feature>
<protein>
    <recommendedName>
        <fullName evidence="7">2Fe-2S ferredoxin-type domain-containing protein</fullName>
    </recommendedName>
</protein>
<name>A0A0M2GFV9_9ACTN</name>
<keyword evidence="4" id="KW-0408">Iron</keyword>
<organism evidence="8 9">
    <name type="scientific">Streptomyces variegatus</name>
    <dbReference type="NCBI Taxonomy" id="284040"/>
    <lineage>
        <taxon>Bacteria</taxon>
        <taxon>Bacillati</taxon>
        <taxon>Actinomycetota</taxon>
        <taxon>Actinomycetes</taxon>
        <taxon>Kitasatosporales</taxon>
        <taxon>Streptomycetaceae</taxon>
        <taxon>Streptomyces</taxon>
    </lineage>
</organism>
<evidence type="ECO:0000313" key="9">
    <source>
        <dbReference type="Proteomes" id="UP000034786"/>
    </source>
</evidence>
<dbReference type="GO" id="GO:0140647">
    <property type="term" value="P:P450-containing electron transport chain"/>
    <property type="evidence" value="ECO:0007669"/>
    <property type="project" value="InterPro"/>
</dbReference>
<dbReference type="PROSITE" id="PS51085">
    <property type="entry name" value="2FE2S_FER_2"/>
    <property type="match status" value="1"/>
</dbReference>